<keyword evidence="3" id="KW-1185">Reference proteome</keyword>
<evidence type="ECO:0000256" key="1">
    <source>
        <dbReference type="SAM" id="MobiDB-lite"/>
    </source>
</evidence>
<dbReference type="Ensembl" id="ENSDNVT00000008496.1">
    <property type="protein sequence ID" value="ENSDNVP00000007032.1"/>
    <property type="gene ID" value="ENSDNVG00000005021.1"/>
</dbReference>
<dbReference type="PANTHER" id="PTHR33505">
    <property type="entry name" value="ZGC:162634"/>
    <property type="match status" value="1"/>
</dbReference>
<dbReference type="Proteomes" id="UP000694423">
    <property type="component" value="Unplaced"/>
</dbReference>
<protein>
    <submittedName>
        <fullName evidence="2">Uncharacterized protein</fullName>
    </submittedName>
</protein>
<dbReference type="PANTHER" id="PTHR33505:SF4">
    <property type="entry name" value="PROTEIN PREY, MITOCHONDRIAL"/>
    <property type="match status" value="1"/>
</dbReference>
<feature type="region of interest" description="Disordered" evidence="1">
    <location>
        <begin position="96"/>
        <end position="115"/>
    </location>
</feature>
<sequence length="115" mass="12711">RRSGARAAWAAAPEAARQPCCAAGGRRRRCCYGGRRAATARRDTARRGPGTSRPLRFLVLHRLRRYEESTNELINEELGIAYPVVDGIPTMIPEAARKTRAEPKARPVAEGMEQP</sequence>
<organism evidence="2 3">
    <name type="scientific">Dromaius novaehollandiae</name>
    <name type="common">Emu</name>
    <dbReference type="NCBI Taxonomy" id="8790"/>
    <lineage>
        <taxon>Eukaryota</taxon>
        <taxon>Metazoa</taxon>
        <taxon>Chordata</taxon>
        <taxon>Craniata</taxon>
        <taxon>Vertebrata</taxon>
        <taxon>Euteleostomi</taxon>
        <taxon>Archelosauria</taxon>
        <taxon>Archosauria</taxon>
        <taxon>Dinosauria</taxon>
        <taxon>Saurischia</taxon>
        <taxon>Theropoda</taxon>
        <taxon>Coelurosauria</taxon>
        <taxon>Aves</taxon>
        <taxon>Palaeognathae</taxon>
        <taxon>Casuariiformes</taxon>
        <taxon>Dromaiidae</taxon>
        <taxon>Dromaius</taxon>
    </lineage>
</organism>
<evidence type="ECO:0000313" key="2">
    <source>
        <dbReference type="Ensembl" id="ENSDNVP00000007032.1"/>
    </source>
</evidence>
<dbReference type="AlphaFoldDB" id="A0A8C4JBG1"/>
<accession>A0A8C4JBG1</accession>
<reference evidence="2" key="1">
    <citation type="submission" date="2025-08" db="UniProtKB">
        <authorList>
            <consortium name="Ensembl"/>
        </authorList>
    </citation>
    <scope>IDENTIFICATION</scope>
</reference>
<dbReference type="SUPFAM" id="SSF158997">
    <property type="entry name" value="Trm112p-like"/>
    <property type="match status" value="1"/>
</dbReference>
<reference evidence="2" key="2">
    <citation type="submission" date="2025-09" db="UniProtKB">
        <authorList>
            <consortium name="Ensembl"/>
        </authorList>
    </citation>
    <scope>IDENTIFICATION</scope>
</reference>
<proteinExistence type="predicted"/>
<feature type="compositionally biased region" description="Basic and acidic residues" evidence="1">
    <location>
        <begin position="96"/>
        <end position="107"/>
    </location>
</feature>
<dbReference type="Gene3D" id="2.20.25.10">
    <property type="match status" value="1"/>
</dbReference>
<name>A0A8C4JBG1_DRONO</name>
<evidence type="ECO:0000313" key="3">
    <source>
        <dbReference type="Proteomes" id="UP000694423"/>
    </source>
</evidence>